<dbReference type="CDD" id="cd17332">
    <property type="entry name" value="MFS_MelB_like"/>
    <property type="match status" value="1"/>
</dbReference>
<dbReference type="InterPro" id="IPR018043">
    <property type="entry name" value="Na/Gal_symport_CS"/>
</dbReference>
<evidence type="ECO:0000256" key="1">
    <source>
        <dbReference type="ARBA" id="ARBA00004651"/>
    </source>
</evidence>
<keyword evidence="4 6" id="KW-1133">Transmembrane helix</keyword>
<dbReference type="GO" id="GO:0008643">
    <property type="term" value="P:carbohydrate transport"/>
    <property type="evidence" value="ECO:0007669"/>
    <property type="project" value="InterPro"/>
</dbReference>
<dbReference type="RefSeq" id="WP_154077047.1">
    <property type="nucleotide sequence ID" value="NZ_CP045929.1"/>
</dbReference>
<dbReference type="GO" id="GO:0015293">
    <property type="term" value="F:symporter activity"/>
    <property type="evidence" value="ECO:0007669"/>
    <property type="project" value="InterPro"/>
</dbReference>
<dbReference type="SUPFAM" id="SSF103473">
    <property type="entry name" value="MFS general substrate transporter"/>
    <property type="match status" value="1"/>
</dbReference>
<protein>
    <submittedName>
        <fullName evidence="7">Glucuronide transporter</fullName>
    </submittedName>
</protein>
<dbReference type="AlphaFoldDB" id="A0A5Q3QG04"/>
<feature type="transmembrane region" description="Helical" evidence="6">
    <location>
        <begin position="179"/>
        <end position="199"/>
    </location>
</feature>
<evidence type="ECO:0000256" key="2">
    <source>
        <dbReference type="ARBA" id="ARBA00022475"/>
    </source>
</evidence>
<feature type="transmembrane region" description="Helical" evidence="6">
    <location>
        <begin position="257"/>
        <end position="277"/>
    </location>
</feature>
<feature type="transmembrane region" description="Helical" evidence="6">
    <location>
        <begin position="398"/>
        <end position="422"/>
    </location>
</feature>
<dbReference type="PANTHER" id="PTHR11328:SF39">
    <property type="entry name" value="2,3-DIHYDROXYPROPANE-1-SULFONATE EXPORTER-RELATED"/>
    <property type="match status" value="1"/>
</dbReference>
<organism evidence="7 8">
    <name type="scientific">Allosaccharopolyspora coralli</name>
    <dbReference type="NCBI Taxonomy" id="2665642"/>
    <lineage>
        <taxon>Bacteria</taxon>
        <taxon>Bacillati</taxon>
        <taxon>Actinomycetota</taxon>
        <taxon>Actinomycetes</taxon>
        <taxon>Pseudonocardiales</taxon>
        <taxon>Pseudonocardiaceae</taxon>
        <taxon>Allosaccharopolyspora</taxon>
    </lineage>
</organism>
<dbReference type="Proteomes" id="UP000371041">
    <property type="component" value="Chromosome"/>
</dbReference>
<keyword evidence="3 6" id="KW-0812">Transmembrane</keyword>
<feature type="transmembrane region" description="Helical" evidence="6">
    <location>
        <begin position="367"/>
        <end position="386"/>
    </location>
</feature>
<reference evidence="8" key="1">
    <citation type="submission" date="2019-11" db="EMBL/GenBank/DDBJ databases">
        <title>The complete genome sequence of Saccharopolyspora sp. E2A.</title>
        <authorList>
            <person name="Zhang G."/>
        </authorList>
    </citation>
    <scope>NUCLEOTIDE SEQUENCE [LARGE SCALE GENOMIC DNA]</scope>
    <source>
        <strain evidence="8">E2A</strain>
    </source>
</reference>
<evidence type="ECO:0000256" key="4">
    <source>
        <dbReference type="ARBA" id="ARBA00022989"/>
    </source>
</evidence>
<feature type="transmembrane region" description="Helical" evidence="6">
    <location>
        <begin position="225"/>
        <end position="251"/>
    </location>
</feature>
<dbReference type="Pfam" id="PF13347">
    <property type="entry name" value="MFS_2"/>
    <property type="match status" value="1"/>
</dbReference>
<feature type="transmembrane region" description="Helical" evidence="6">
    <location>
        <begin position="149"/>
        <end position="167"/>
    </location>
</feature>
<evidence type="ECO:0000313" key="8">
    <source>
        <dbReference type="Proteomes" id="UP000371041"/>
    </source>
</evidence>
<dbReference type="InterPro" id="IPR001927">
    <property type="entry name" value="Na/Gal_symport"/>
</dbReference>
<feature type="transmembrane region" description="Helical" evidence="6">
    <location>
        <begin position="108"/>
        <end position="128"/>
    </location>
</feature>
<dbReference type="Gene3D" id="1.20.1250.20">
    <property type="entry name" value="MFS general substrate transporter like domains"/>
    <property type="match status" value="2"/>
</dbReference>
<keyword evidence="5 6" id="KW-0472">Membrane</keyword>
<gene>
    <name evidence="7" type="primary">uidB</name>
    <name evidence="7" type="ORF">GIY23_13860</name>
</gene>
<keyword evidence="8" id="KW-1185">Reference proteome</keyword>
<dbReference type="PANTHER" id="PTHR11328">
    <property type="entry name" value="MAJOR FACILITATOR SUPERFAMILY DOMAIN-CONTAINING PROTEIN"/>
    <property type="match status" value="1"/>
</dbReference>
<dbReference type="GO" id="GO:0005886">
    <property type="term" value="C:plasma membrane"/>
    <property type="evidence" value="ECO:0007669"/>
    <property type="project" value="UniProtKB-SubCell"/>
</dbReference>
<proteinExistence type="predicted"/>
<dbReference type="GO" id="GO:0006814">
    <property type="term" value="P:sodium ion transport"/>
    <property type="evidence" value="ECO:0007669"/>
    <property type="project" value="InterPro"/>
</dbReference>
<feature type="transmembrane region" description="Helical" evidence="6">
    <location>
        <begin position="289"/>
        <end position="308"/>
    </location>
</feature>
<feature type="transmembrane region" description="Helical" evidence="6">
    <location>
        <begin position="314"/>
        <end position="337"/>
    </location>
</feature>
<dbReference type="NCBIfam" id="NF007353">
    <property type="entry name" value="PRK09848.1"/>
    <property type="match status" value="1"/>
</dbReference>
<evidence type="ECO:0000256" key="5">
    <source>
        <dbReference type="ARBA" id="ARBA00023136"/>
    </source>
</evidence>
<evidence type="ECO:0000313" key="7">
    <source>
        <dbReference type="EMBL" id="QGK70465.1"/>
    </source>
</evidence>
<dbReference type="KEGG" id="sace:GIY23_13860"/>
<dbReference type="EMBL" id="CP045929">
    <property type="protein sequence ID" value="QGK70465.1"/>
    <property type="molecule type" value="Genomic_DNA"/>
</dbReference>
<feature type="transmembrane region" description="Helical" evidence="6">
    <location>
        <begin position="78"/>
        <end position="96"/>
    </location>
</feature>
<keyword evidence="2" id="KW-1003">Cell membrane</keyword>
<sequence>MKLHPRQIAGYGAGDAANNLAFSMSTMFLLLYYTDVAGIPAVLAGTIFLVVRIWDGVTDLIAGGLVDRSSSRWGKFRPWLLFASLPLLLLSVATFWVPDWGLAGKLIYAYVTYAAMCTAYSFVNIPYGSLAAAMTQDPVERTKLATARSMGYALVALVLAVVVSPQIENSADLQSSLTWTTSVFVVVGFGLYLFTFATAKETVHREVEQVSWKQSVASLRTNRPLILLCLSSLVLLSALFSVQTMGVYYARDVLGNANVYIAIMLAKTGTMFLAAPLAPRIVRRFGKKAGYTGGGVVAIIGFLGITVVPASMLALAIGFFVVSGFGLGLISTLMWSFEADTVEYGEWRTGVRSEGATYAVYSFVRKVGQALGGASASFTIGLAGYVGGASVQTEAAVWGIRLASGLVPALLTVLALAIMVAYPLTEQRFGEITEELRQRRSERGSETSASVSEA</sequence>
<dbReference type="NCBIfam" id="TIGR00792">
    <property type="entry name" value="gph"/>
    <property type="match status" value="1"/>
</dbReference>
<feature type="transmembrane region" description="Helical" evidence="6">
    <location>
        <begin position="30"/>
        <end position="51"/>
    </location>
</feature>
<accession>A0A5Q3QG04</accession>
<evidence type="ECO:0000256" key="3">
    <source>
        <dbReference type="ARBA" id="ARBA00022692"/>
    </source>
</evidence>
<name>A0A5Q3QG04_9PSEU</name>
<dbReference type="PROSITE" id="PS00872">
    <property type="entry name" value="NA_GALACTOSIDE_SYMP"/>
    <property type="match status" value="1"/>
</dbReference>
<comment type="subcellular location">
    <subcellularLocation>
        <location evidence="1">Cell membrane</location>
        <topology evidence="1">Multi-pass membrane protein</topology>
    </subcellularLocation>
</comment>
<dbReference type="InterPro" id="IPR039672">
    <property type="entry name" value="MFS_2"/>
</dbReference>
<dbReference type="InterPro" id="IPR036259">
    <property type="entry name" value="MFS_trans_sf"/>
</dbReference>
<evidence type="ECO:0000256" key="6">
    <source>
        <dbReference type="SAM" id="Phobius"/>
    </source>
</evidence>